<protein>
    <recommendedName>
        <fullName evidence="2">Heterokaryon incompatibility domain-containing protein</fullName>
    </recommendedName>
</protein>
<evidence type="ECO:0000313" key="3">
    <source>
        <dbReference type="EMBL" id="KAL2063713.1"/>
    </source>
</evidence>
<dbReference type="InterPro" id="IPR052895">
    <property type="entry name" value="HetReg/Transcr_Mod"/>
</dbReference>
<gene>
    <name evidence="3" type="ORF">VTL71DRAFT_5518</name>
</gene>
<evidence type="ECO:0000313" key="4">
    <source>
        <dbReference type="Proteomes" id="UP001595075"/>
    </source>
</evidence>
<proteinExistence type="predicted"/>
<dbReference type="InterPro" id="IPR010730">
    <property type="entry name" value="HET"/>
</dbReference>
<evidence type="ECO:0000256" key="1">
    <source>
        <dbReference type="SAM" id="MobiDB-lite"/>
    </source>
</evidence>
<accession>A0ABR4C3U0</accession>
<dbReference type="EMBL" id="JAZHXI010000015">
    <property type="protein sequence ID" value="KAL2063713.1"/>
    <property type="molecule type" value="Genomic_DNA"/>
</dbReference>
<sequence length="628" mass="71359">MPWNFFKSLKGKGKDEKSTEPAAPQYQYAPLDTVTPTIRVAHISPGPPSSPLSITLHPVPLFTTPPPTYEALSYTWGPPTPKAYIQLHGLSVPVTPSLSVALHRLRLPDRSRIVWIDALCINQTSNSEKTSQVRMMRDIYSLASRVIVWLGPVDSTSRTCIDFLRQIALQPFPDQQAEESWLVDFMNNPSNDGIWKSLFDFTRREYWRRMWIVQEIVTAQNLAVYCGPDELTWDEVLRFMYLVYKNTSALSKHRRPEMVSRFMNVCDSLLPANLNNMKNTQGRHGSLWVNLSFFRFYRCTDERDKVFSILGISSVEGETRESLCARIDYEMTTKEVFIESVRLCGKYTGQGYGPLTVICMSTPWAGNTSLPSWVPDWTYWPDVSNLQGLYHSHRQGDMFASGVYDKNMTIQIEGDVLVASGVQIDTLAVVAGTAIGADITKQESWESMVPGRHHTYLILHSYETFYSWAKLAFGPKLERANDDELVDKFWQTLCCNRATMSAYLPEFRVQCKKWLARGSTKAIMQFWEEDMRNAGPQEKAWEQSFLRHARGKKFAVMQGGGFALVSCNAKKGDGVVILVGCDFPIGVRRRREGGVVLVGEAYVHGYMEGKAMEEAAEGKFMPEEFRIH</sequence>
<dbReference type="Proteomes" id="UP001595075">
    <property type="component" value="Unassembled WGS sequence"/>
</dbReference>
<dbReference type="Pfam" id="PF06985">
    <property type="entry name" value="HET"/>
    <property type="match status" value="1"/>
</dbReference>
<dbReference type="PANTHER" id="PTHR24148:SF73">
    <property type="entry name" value="HET DOMAIN PROTEIN (AFU_ORTHOLOGUE AFUA_8G01020)"/>
    <property type="match status" value="1"/>
</dbReference>
<reference evidence="3 4" key="1">
    <citation type="journal article" date="2024" name="Commun. Biol.">
        <title>Comparative genomic analysis of thermophilic fungi reveals convergent evolutionary adaptations and gene losses.</title>
        <authorList>
            <person name="Steindorff A.S."/>
            <person name="Aguilar-Pontes M.V."/>
            <person name="Robinson A.J."/>
            <person name="Andreopoulos B."/>
            <person name="LaButti K."/>
            <person name="Kuo A."/>
            <person name="Mondo S."/>
            <person name="Riley R."/>
            <person name="Otillar R."/>
            <person name="Haridas S."/>
            <person name="Lipzen A."/>
            <person name="Grimwood J."/>
            <person name="Schmutz J."/>
            <person name="Clum A."/>
            <person name="Reid I.D."/>
            <person name="Moisan M.C."/>
            <person name="Butler G."/>
            <person name="Nguyen T.T.M."/>
            <person name="Dewar K."/>
            <person name="Conant G."/>
            <person name="Drula E."/>
            <person name="Henrissat B."/>
            <person name="Hansel C."/>
            <person name="Singer S."/>
            <person name="Hutchinson M.I."/>
            <person name="de Vries R.P."/>
            <person name="Natvig D.O."/>
            <person name="Powell A.J."/>
            <person name="Tsang A."/>
            <person name="Grigoriev I.V."/>
        </authorList>
    </citation>
    <scope>NUCLEOTIDE SEQUENCE [LARGE SCALE GENOMIC DNA]</scope>
    <source>
        <strain evidence="3 4">CBS 494.80</strain>
    </source>
</reference>
<evidence type="ECO:0000259" key="2">
    <source>
        <dbReference type="Pfam" id="PF06985"/>
    </source>
</evidence>
<name>A0ABR4C3U0_9HELO</name>
<feature type="region of interest" description="Disordered" evidence="1">
    <location>
        <begin position="1"/>
        <end position="23"/>
    </location>
</feature>
<keyword evidence="4" id="KW-1185">Reference proteome</keyword>
<dbReference type="PANTHER" id="PTHR24148">
    <property type="entry name" value="ANKYRIN REPEAT DOMAIN-CONTAINING PROTEIN 39 HOMOLOG-RELATED"/>
    <property type="match status" value="1"/>
</dbReference>
<organism evidence="3 4">
    <name type="scientific">Oculimacula yallundae</name>
    <dbReference type="NCBI Taxonomy" id="86028"/>
    <lineage>
        <taxon>Eukaryota</taxon>
        <taxon>Fungi</taxon>
        <taxon>Dikarya</taxon>
        <taxon>Ascomycota</taxon>
        <taxon>Pezizomycotina</taxon>
        <taxon>Leotiomycetes</taxon>
        <taxon>Helotiales</taxon>
        <taxon>Ploettnerulaceae</taxon>
        <taxon>Oculimacula</taxon>
    </lineage>
</organism>
<feature type="domain" description="Heterokaryon incompatibility" evidence="2">
    <location>
        <begin position="69"/>
        <end position="215"/>
    </location>
</feature>
<comment type="caution">
    <text evidence="3">The sequence shown here is derived from an EMBL/GenBank/DDBJ whole genome shotgun (WGS) entry which is preliminary data.</text>
</comment>